<gene>
    <name evidence="1" type="ORF">MLD38_015246</name>
</gene>
<reference evidence="2" key="1">
    <citation type="journal article" date="2023" name="Front. Plant Sci.">
        <title>Chromosomal-level genome assembly of Melastoma candidum provides insights into trichome evolution.</title>
        <authorList>
            <person name="Zhong Y."/>
            <person name="Wu W."/>
            <person name="Sun C."/>
            <person name="Zou P."/>
            <person name="Liu Y."/>
            <person name="Dai S."/>
            <person name="Zhou R."/>
        </authorList>
    </citation>
    <scope>NUCLEOTIDE SEQUENCE [LARGE SCALE GENOMIC DNA]</scope>
</reference>
<dbReference type="EMBL" id="CM042883">
    <property type="protein sequence ID" value="KAI4377654.1"/>
    <property type="molecule type" value="Genomic_DNA"/>
</dbReference>
<keyword evidence="2" id="KW-1185">Reference proteome</keyword>
<organism evidence="1 2">
    <name type="scientific">Melastoma candidum</name>
    <dbReference type="NCBI Taxonomy" id="119954"/>
    <lineage>
        <taxon>Eukaryota</taxon>
        <taxon>Viridiplantae</taxon>
        <taxon>Streptophyta</taxon>
        <taxon>Embryophyta</taxon>
        <taxon>Tracheophyta</taxon>
        <taxon>Spermatophyta</taxon>
        <taxon>Magnoliopsida</taxon>
        <taxon>eudicotyledons</taxon>
        <taxon>Gunneridae</taxon>
        <taxon>Pentapetalae</taxon>
        <taxon>rosids</taxon>
        <taxon>malvids</taxon>
        <taxon>Myrtales</taxon>
        <taxon>Melastomataceae</taxon>
        <taxon>Melastomatoideae</taxon>
        <taxon>Melastomateae</taxon>
        <taxon>Melastoma</taxon>
    </lineage>
</organism>
<evidence type="ECO:0000313" key="2">
    <source>
        <dbReference type="Proteomes" id="UP001057402"/>
    </source>
</evidence>
<sequence length="615" mass="66993">MKEQLLPGAPASANKGGIRTMPFIIGILLIFTFCPPPLGTVYALLVFFDGAGFLFDFGVDGGHVYVLRIATEAFERLASFGLMPNMILYLTRDYGMENSAAANVVFLWSAATNFLPILGAVLADSFFGRFPMIGFGSVVSVLGTTLLWLTTFIPKACERFRDGCESADTLRVMLLYVSFGLMSIGAGGIRSSCMAFGADQLDSADDPENEGRLKRFFGWYYLAVVGAALVATTCVAYIQEYVGWTTGFGVPALLMFLSSLSFFLASSFYIRRSVKSSLVTSFFPVILASVRNIWPKSSLVADADDGAYHHDGKTLPQAPSEKLRFLNIACLNKDLDQTLPSDGRSSNPRTVCTVEEVEDLKALINVIPIWSAGIMMSVAMDQGSFTVLEAISMDRLITPTFEVPAASFGAVTIVSFLLLLILNDHVLLPIASKIARKSVNPDLMQRMGIGLALSVLAMAALAIVESIRRRLALDGITISAMWLLPYHIVMGFGEGYNVIAQNEFYYLELPRSMSSVAATLFGVGSSLADLGASFLVSMVRKATKRGEEDDSWVSSDINRGHYDYYYWVIVGLSSLNLVYYLACSWGRRRTERDEGVGGDREAEHLAGGGRGVYLG</sequence>
<evidence type="ECO:0000313" key="1">
    <source>
        <dbReference type="EMBL" id="KAI4377654.1"/>
    </source>
</evidence>
<proteinExistence type="predicted"/>
<name>A0ACB9RFK1_9MYRT</name>
<dbReference type="Proteomes" id="UP001057402">
    <property type="component" value="Chromosome 4"/>
</dbReference>
<accession>A0ACB9RFK1</accession>
<protein>
    <submittedName>
        <fullName evidence="1">Uncharacterized protein</fullName>
    </submittedName>
</protein>
<comment type="caution">
    <text evidence="1">The sequence shown here is derived from an EMBL/GenBank/DDBJ whole genome shotgun (WGS) entry which is preliminary data.</text>
</comment>